<accession>A0ABV8RK35</accession>
<feature type="signal peptide" evidence="1">
    <location>
        <begin position="1"/>
        <end position="21"/>
    </location>
</feature>
<comment type="caution">
    <text evidence="2">The sequence shown here is derived from an EMBL/GenBank/DDBJ whole genome shotgun (WGS) entry which is preliminary data.</text>
</comment>
<keyword evidence="3" id="KW-1185">Reference proteome</keyword>
<evidence type="ECO:0000313" key="3">
    <source>
        <dbReference type="Proteomes" id="UP001595887"/>
    </source>
</evidence>
<gene>
    <name evidence="2" type="ORF">ACFOWX_13450</name>
</gene>
<name>A0ABV8RK35_9SPHN</name>
<dbReference type="RefSeq" id="WP_381425157.1">
    <property type="nucleotide sequence ID" value="NZ_JBHSDH010000032.1"/>
</dbReference>
<reference evidence="3" key="1">
    <citation type="journal article" date="2019" name="Int. J. Syst. Evol. Microbiol.">
        <title>The Global Catalogue of Microorganisms (GCM) 10K type strain sequencing project: providing services to taxonomists for standard genome sequencing and annotation.</title>
        <authorList>
            <consortium name="The Broad Institute Genomics Platform"/>
            <consortium name="The Broad Institute Genome Sequencing Center for Infectious Disease"/>
            <person name="Wu L."/>
            <person name="Ma J."/>
        </authorList>
    </citation>
    <scope>NUCLEOTIDE SEQUENCE [LARGE SCALE GENOMIC DNA]</scope>
    <source>
        <strain evidence="3">CECT 8531</strain>
    </source>
</reference>
<organism evidence="2 3">
    <name type="scientific">Sphingorhabdus arenilitoris</name>
    <dbReference type="NCBI Taxonomy" id="1490041"/>
    <lineage>
        <taxon>Bacteria</taxon>
        <taxon>Pseudomonadati</taxon>
        <taxon>Pseudomonadota</taxon>
        <taxon>Alphaproteobacteria</taxon>
        <taxon>Sphingomonadales</taxon>
        <taxon>Sphingomonadaceae</taxon>
        <taxon>Sphingorhabdus</taxon>
    </lineage>
</organism>
<evidence type="ECO:0008006" key="4">
    <source>
        <dbReference type="Google" id="ProtNLM"/>
    </source>
</evidence>
<dbReference type="EMBL" id="JBHSDH010000032">
    <property type="protein sequence ID" value="MFC4293423.1"/>
    <property type="molecule type" value="Genomic_DNA"/>
</dbReference>
<keyword evidence="1" id="KW-0732">Signal</keyword>
<proteinExistence type="predicted"/>
<evidence type="ECO:0000256" key="1">
    <source>
        <dbReference type="SAM" id="SignalP"/>
    </source>
</evidence>
<sequence>MGIRLLAVLLMLAAMPAVAHAMDAQSFYVKGLALQKKGTAAILSPEIRPLMSEMRSAGKAVKAENDRAKAAGNPLFCIPDNHGMDANKMLAEFGKIPSNRRSKMSVTQALREILIRRYPC</sequence>
<protein>
    <recommendedName>
        <fullName evidence="4">Rap1a immunity protein domain-containing protein</fullName>
    </recommendedName>
</protein>
<dbReference type="Proteomes" id="UP001595887">
    <property type="component" value="Unassembled WGS sequence"/>
</dbReference>
<feature type="chain" id="PRO_5047421044" description="Rap1a immunity protein domain-containing protein" evidence="1">
    <location>
        <begin position="22"/>
        <end position="120"/>
    </location>
</feature>
<evidence type="ECO:0000313" key="2">
    <source>
        <dbReference type="EMBL" id="MFC4293423.1"/>
    </source>
</evidence>